<evidence type="ECO:0000313" key="1">
    <source>
        <dbReference type="EMBL" id="SFN72244.1"/>
    </source>
</evidence>
<keyword evidence="2" id="KW-1185">Reference proteome</keyword>
<name>A0A1I5BBZ8_9FLAO</name>
<dbReference type="Gene3D" id="2.20.110.10">
    <property type="entry name" value="Histone H3 K4-specific methyltransferase SET7/9 N-terminal domain"/>
    <property type="match status" value="2"/>
</dbReference>
<dbReference type="AlphaFoldDB" id="A0A1I5BBZ8"/>
<dbReference type="EMBL" id="FOVL01000014">
    <property type="protein sequence ID" value="SFN72244.1"/>
    <property type="molecule type" value="Genomic_DNA"/>
</dbReference>
<organism evidence="1 2">
    <name type="scientific">Salegentibacter flavus</name>
    <dbReference type="NCBI Taxonomy" id="287099"/>
    <lineage>
        <taxon>Bacteria</taxon>
        <taxon>Pseudomonadati</taxon>
        <taxon>Bacteroidota</taxon>
        <taxon>Flavobacteriia</taxon>
        <taxon>Flavobacteriales</taxon>
        <taxon>Flavobacteriaceae</taxon>
        <taxon>Salegentibacter</taxon>
    </lineage>
</organism>
<dbReference type="STRING" id="287099.SAMN05660413_02297"/>
<protein>
    <submittedName>
        <fullName evidence="1">Antitoxin component YwqK of the YwqJK toxin-antitoxin module</fullName>
    </submittedName>
</protein>
<dbReference type="Proteomes" id="UP000199153">
    <property type="component" value="Unassembled WGS sequence"/>
</dbReference>
<dbReference type="RefSeq" id="WP_245760432.1">
    <property type="nucleotide sequence ID" value="NZ_FOVL01000014.1"/>
</dbReference>
<reference evidence="1 2" key="1">
    <citation type="submission" date="2016-10" db="EMBL/GenBank/DDBJ databases">
        <authorList>
            <person name="de Groot N.N."/>
        </authorList>
    </citation>
    <scope>NUCLEOTIDE SEQUENCE [LARGE SCALE GENOMIC DNA]</scope>
    <source>
        <strain evidence="1 2">DSM 17794</strain>
    </source>
</reference>
<evidence type="ECO:0000313" key="2">
    <source>
        <dbReference type="Proteomes" id="UP000199153"/>
    </source>
</evidence>
<proteinExistence type="predicted"/>
<gene>
    <name evidence="1" type="ORF">SAMN05660413_02297</name>
</gene>
<dbReference type="SUPFAM" id="SSF82185">
    <property type="entry name" value="Histone H3 K4-specific methyltransferase SET7/9 N-terminal domain"/>
    <property type="match status" value="1"/>
</dbReference>
<accession>A0A1I5BBZ8</accession>
<sequence>MFKHELKYLLMIFCIPLFAQEKINQTDEQGRRHGEWRVNFEGTNQLKFEGTFQHGKETGKFKFYKKGFQEHPTAIIEFQDANTAEATYYSQDGKPISQGRIKNKQREGTWVYFHNKTEDTMMVENYSGGELNGLQITYFPDGIKAEKTEYKNGKKHGESFIYGKNGQELQHLNYKNGELHGPVSYYNAAGEKLIEGEYREDRKTGNWRYFKDGNLDEEKEH</sequence>